<evidence type="ECO:0000256" key="1">
    <source>
        <dbReference type="SAM" id="SignalP"/>
    </source>
</evidence>
<comment type="caution">
    <text evidence="2">The sequence shown here is derived from an EMBL/GenBank/DDBJ whole genome shotgun (WGS) entry which is preliminary data.</text>
</comment>
<sequence>MRRLAALLMLLPGLAAAQAVTPRLVLEIPGRCTTPLRLGESEVPCAPPGAVYSVLEDGRAFVFIPFGPRSAINFVGTRDHQASADSYTLTLDYVRVVTEGMAREWRVTGECQARLSPTGAWTDLGCAARTAEGALYAVRFTPR</sequence>
<protein>
    <submittedName>
        <fullName evidence="2">Uncharacterized protein</fullName>
    </submittedName>
</protein>
<keyword evidence="3" id="KW-1185">Reference proteome</keyword>
<keyword evidence="1" id="KW-0732">Signal</keyword>
<dbReference type="Proteomes" id="UP001526430">
    <property type="component" value="Unassembled WGS sequence"/>
</dbReference>
<proteinExistence type="predicted"/>
<name>A0ABT3P016_9PROT</name>
<evidence type="ECO:0000313" key="3">
    <source>
        <dbReference type="Proteomes" id="UP001526430"/>
    </source>
</evidence>
<organism evidence="2 3">
    <name type="scientific">Sabulicella glaciei</name>
    <dbReference type="NCBI Taxonomy" id="2984948"/>
    <lineage>
        <taxon>Bacteria</taxon>
        <taxon>Pseudomonadati</taxon>
        <taxon>Pseudomonadota</taxon>
        <taxon>Alphaproteobacteria</taxon>
        <taxon>Acetobacterales</taxon>
        <taxon>Acetobacteraceae</taxon>
        <taxon>Sabulicella</taxon>
    </lineage>
</organism>
<gene>
    <name evidence="2" type="ORF">OF850_16115</name>
</gene>
<dbReference type="RefSeq" id="WP_301591325.1">
    <property type="nucleotide sequence ID" value="NZ_JAPFQI010000014.1"/>
</dbReference>
<evidence type="ECO:0000313" key="2">
    <source>
        <dbReference type="EMBL" id="MCW8087159.1"/>
    </source>
</evidence>
<feature type="chain" id="PRO_5047490838" evidence="1">
    <location>
        <begin position="20"/>
        <end position="143"/>
    </location>
</feature>
<accession>A0ABT3P016</accession>
<reference evidence="2 3" key="1">
    <citation type="submission" date="2022-10" db="EMBL/GenBank/DDBJ databases">
        <title>Roseococcus glaciei nov., sp. nov., isolated from glacier.</title>
        <authorList>
            <person name="Liu Q."/>
            <person name="Xin Y.-H."/>
        </authorList>
    </citation>
    <scope>NUCLEOTIDE SEQUENCE [LARGE SCALE GENOMIC DNA]</scope>
    <source>
        <strain evidence="2 3">MDT2-1-1</strain>
    </source>
</reference>
<dbReference type="EMBL" id="JAPFQI010000014">
    <property type="protein sequence ID" value="MCW8087159.1"/>
    <property type="molecule type" value="Genomic_DNA"/>
</dbReference>
<feature type="signal peptide" evidence="1">
    <location>
        <begin position="1"/>
        <end position="19"/>
    </location>
</feature>